<accession>A0ABD2XZU3</accession>
<sequence length="99" mass="11581">MHKTEIEQSLPPTNRIGHVIRDDHYAKFQSIKSKKLVREADILNSLSDSDTVERVFRPEWGAPYFLTRVPNRYVVADDDQWLVLRTPQNGFENVREIDA</sequence>
<dbReference type="Proteomes" id="UP001630127">
    <property type="component" value="Unassembled WGS sequence"/>
</dbReference>
<evidence type="ECO:0000313" key="1">
    <source>
        <dbReference type="EMBL" id="KAL3500281.1"/>
    </source>
</evidence>
<protein>
    <submittedName>
        <fullName evidence="1">Uncharacterized protein</fullName>
    </submittedName>
</protein>
<keyword evidence="2" id="KW-1185">Reference proteome</keyword>
<dbReference type="AlphaFoldDB" id="A0ABD2XZU3"/>
<comment type="caution">
    <text evidence="1">The sequence shown here is derived from an EMBL/GenBank/DDBJ whole genome shotgun (WGS) entry which is preliminary data.</text>
</comment>
<organism evidence="1 2">
    <name type="scientific">Cinchona calisaya</name>
    <dbReference type="NCBI Taxonomy" id="153742"/>
    <lineage>
        <taxon>Eukaryota</taxon>
        <taxon>Viridiplantae</taxon>
        <taxon>Streptophyta</taxon>
        <taxon>Embryophyta</taxon>
        <taxon>Tracheophyta</taxon>
        <taxon>Spermatophyta</taxon>
        <taxon>Magnoliopsida</taxon>
        <taxon>eudicotyledons</taxon>
        <taxon>Gunneridae</taxon>
        <taxon>Pentapetalae</taxon>
        <taxon>asterids</taxon>
        <taxon>lamiids</taxon>
        <taxon>Gentianales</taxon>
        <taxon>Rubiaceae</taxon>
        <taxon>Cinchonoideae</taxon>
        <taxon>Cinchoneae</taxon>
        <taxon>Cinchona</taxon>
    </lineage>
</organism>
<dbReference type="EMBL" id="JBJUIK010000016">
    <property type="protein sequence ID" value="KAL3500281.1"/>
    <property type="molecule type" value="Genomic_DNA"/>
</dbReference>
<proteinExistence type="predicted"/>
<evidence type="ECO:0000313" key="2">
    <source>
        <dbReference type="Proteomes" id="UP001630127"/>
    </source>
</evidence>
<reference evidence="1 2" key="1">
    <citation type="submission" date="2024-11" db="EMBL/GenBank/DDBJ databases">
        <title>A near-complete genome assembly of Cinchona calisaya.</title>
        <authorList>
            <person name="Lian D.C."/>
            <person name="Zhao X.W."/>
            <person name="Wei L."/>
        </authorList>
    </citation>
    <scope>NUCLEOTIDE SEQUENCE [LARGE SCALE GENOMIC DNA]</scope>
    <source>
        <tissue evidence="1">Nenye</tissue>
    </source>
</reference>
<gene>
    <name evidence="1" type="ORF">ACH5RR_039374</name>
</gene>
<name>A0ABD2XZU3_9GENT</name>